<organism evidence="4">
    <name type="scientific">Talaromyces marneffei PM1</name>
    <dbReference type="NCBI Taxonomy" id="1077442"/>
    <lineage>
        <taxon>Eukaryota</taxon>
        <taxon>Fungi</taxon>
        <taxon>Dikarya</taxon>
        <taxon>Ascomycota</taxon>
        <taxon>Pezizomycotina</taxon>
        <taxon>Eurotiomycetes</taxon>
        <taxon>Eurotiomycetidae</taxon>
        <taxon>Eurotiales</taxon>
        <taxon>Trichocomaceae</taxon>
        <taxon>Talaromyces</taxon>
        <taxon>Talaromyces sect. Talaromyces</taxon>
    </lineage>
</organism>
<dbReference type="InterPro" id="IPR056125">
    <property type="entry name" value="DUF7708"/>
</dbReference>
<accession>A0A093V9I4</accession>
<keyword evidence="1" id="KW-0677">Repeat</keyword>
<dbReference type="PANTHER" id="PTHR10039:SF14">
    <property type="entry name" value="NACHT DOMAIN-CONTAINING PROTEIN"/>
    <property type="match status" value="1"/>
</dbReference>
<dbReference type="PROSITE" id="PS50837">
    <property type="entry name" value="NACHT"/>
    <property type="match status" value="1"/>
</dbReference>
<dbReference type="eggNOG" id="ENOG502R2Y4">
    <property type="taxonomic scope" value="Eukaryota"/>
</dbReference>
<feature type="region of interest" description="Disordered" evidence="2">
    <location>
        <begin position="985"/>
        <end position="1019"/>
    </location>
</feature>
<proteinExistence type="predicted"/>
<feature type="domain" description="NACHT" evidence="3">
    <location>
        <begin position="271"/>
        <end position="419"/>
    </location>
</feature>
<feature type="compositionally biased region" description="Polar residues" evidence="2">
    <location>
        <begin position="999"/>
        <end position="1008"/>
    </location>
</feature>
<evidence type="ECO:0000313" key="4">
    <source>
        <dbReference type="EMBL" id="KFX46634.1"/>
    </source>
</evidence>
<dbReference type="PANTHER" id="PTHR10039">
    <property type="entry name" value="AMELOGENIN"/>
    <property type="match status" value="1"/>
</dbReference>
<dbReference type="HOGENOM" id="CLU_002406_0_1_1"/>
<dbReference type="Pfam" id="PF24809">
    <property type="entry name" value="DUF7708"/>
    <property type="match status" value="1"/>
</dbReference>
<dbReference type="AlphaFoldDB" id="A0A093V9I4"/>
<name>A0A093V9I4_TALMA</name>
<evidence type="ECO:0000259" key="3">
    <source>
        <dbReference type="PROSITE" id="PS50837"/>
    </source>
</evidence>
<dbReference type="Gene3D" id="3.40.50.300">
    <property type="entry name" value="P-loop containing nucleotide triphosphate hydrolases"/>
    <property type="match status" value="1"/>
</dbReference>
<gene>
    <name evidence="4" type="ORF">GQ26_0181280</name>
</gene>
<dbReference type="SUPFAM" id="SSF52540">
    <property type="entry name" value="P-loop containing nucleoside triphosphate hydrolases"/>
    <property type="match status" value="1"/>
</dbReference>
<comment type="caution">
    <text evidence="4">The sequence shown here is derived from an EMBL/GenBank/DDBJ whole genome shotgun (WGS) entry which is preliminary data.</text>
</comment>
<evidence type="ECO:0000256" key="2">
    <source>
        <dbReference type="SAM" id="MobiDB-lite"/>
    </source>
</evidence>
<dbReference type="InterPro" id="IPR056884">
    <property type="entry name" value="NPHP3-like_N"/>
</dbReference>
<sequence>MPLARRDPTLAAAQRTIREAFEDLEKTVSPADSKDFEVTTLENVQKAALEIENQLAARQSLRNMRRLVPLFTGLGYYSQTIEVLCNGTPYLPWIWAPIKLIFKISSDYVDAFEQIVKAYSRIAESLTRFKVLSETFRKNTEFQQTLAVFYADILRFHKEAYKLVRRSDLARHEQQIDKEANAYDIAEARNTRRALEEWRQESLSRVQKNEEDQTARQLEAIFSWVKSNEMDQISIFDRISTEGSNHPGTCSWVLENPKLSNWLRADQSDKTCIWLQGNPGTGKSIIAGQLVNFLKVSRKSFVTSHFCTYSYASSTQYDEILKSLLLQLVRANSDLTAHIYEEYVIGRKPVSISVFEHLLQTSITALAEDLGRQNSIYMIIDGLDEIEADKQRRIISLMNGILKSQPLDRPTFKVLFSSRRSQLLEKVLRKRPTVVLGDEKDSLEHAICIYAEQRLNAQSYRFSQLALNDCDFRDIGKIIAKKADGMFLWARLVLDYITHNMFYSSQEIWDAVHTLPRKLAEFYERVLVQIMSNFDSRSVARMRSIFGWIAFSERPLRKFELRSALSFCTGNPLADEPVPLYIFDMGMPLIEERSDSTLTFIHVSVKDYLQMPESKLLISRDREIYEHTLASTTCLLSGLEVFNVGYANQDRMMRVLKGLHGFHIYANQYWVDNVLEILSSGTPPSHLFGLTTTLQNLSSTLEILGGSSLASKKTGELSISDNRLDRIREYPGLLKNARISLQARSQKILGDVSGEEESPSVDLLPVRELEDALANYQKTIGSLLSLSDFPGIPKEDLELFQREYSTTIFTCRLSSCPRATMGFEDETLRLEHEATHTLRLKCSFPGCQYPPFVSARALKSHESKYHTPTRGRKRIRKVDPMPDTEVEFDANSGRRKPSFDNWFIEEGTSDVTTVSQHYLLHPYTTDSFSPSALPMLDEDARDREKNREVESMHTMRIGSDFNWRPLPHENTVLPSIASSIASLSQFYDPPDTSEKHQKQSGIWSSNNLEGFERNQRPIK</sequence>
<evidence type="ECO:0000256" key="1">
    <source>
        <dbReference type="ARBA" id="ARBA00022737"/>
    </source>
</evidence>
<dbReference type="Pfam" id="PF24883">
    <property type="entry name" value="NPHP3_N"/>
    <property type="match status" value="1"/>
</dbReference>
<dbReference type="InterPro" id="IPR027417">
    <property type="entry name" value="P-loop_NTPase"/>
</dbReference>
<dbReference type="EMBL" id="JPOX01000018">
    <property type="protein sequence ID" value="KFX46634.1"/>
    <property type="molecule type" value="Genomic_DNA"/>
</dbReference>
<protein>
    <submittedName>
        <fullName evidence="4">Vegetative incompatibility protein HET-E-1</fullName>
    </submittedName>
</protein>
<feature type="compositionally biased region" description="Basic and acidic residues" evidence="2">
    <location>
        <begin position="1010"/>
        <end position="1019"/>
    </location>
</feature>
<reference evidence="4" key="1">
    <citation type="journal article" date="2014" name="PLoS Genet.">
        <title>Signature Gene Expression Reveals Novel Clues to the Molecular Mechanisms of Dimorphic Transition in Penicillium marneffei.</title>
        <authorList>
            <person name="Yang E."/>
            <person name="Wang G."/>
            <person name="Cai J."/>
            <person name="Woo P.C."/>
            <person name="Lau S.K."/>
            <person name="Yuen K.-Y."/>
            <person name="Chow W.-N."/>
            <person name="Lin X."/>
        </authorList>
    </citation>
    <scope>NUCLEOTIDE SEQUENCE [LARGE SCALE GENOMIC DNA]</scope>
    <source>
        <strain evidence="4">PM1</strain>
    </source>
</reference>
<dbReference type="InterPro" id="IPR007111">
    <property type="entry name" value="NACHT_NTPase"/>
</dbReference>